<dbReference type="InterPro" id="IPR002401">
    <property type="entry name" value="Cyt_P450_E_grp-I"/>
</dbReference>
<accession>A0A7N0ZSB9</accession>
<dbReference type="CDD" id="cd11073">
    <property type="entry name" value="CYP76-like"/>
    <property type="match status" value="1"/>
</dbReference>
<keyword evidence="2 3" id="KW-0479">Metal-binding</keyword>
<evidence type="ECO:0000256" key="1">
    <source>
        <dbReference type="ARBA" id="ARBA00010617"/>
    </source>
</evidence>
<keyword evidence="5" id="KW-1185">Reference proteome</keyword>
<keyword evidence="2 3" id="KW-0408">Iron</keyword>
<dbReference type="EnsemblPlants" id="Kaladp0024s0615.1.v1.1">
    <property type="protein sequence ID" value="Kaladp0024s0615.1.v1.1"/>
    <property type="gene ID" value="Kaladp0024s0615.v1.1"/>
</dbReference>
<comment type="cofactor">
    <cofactor evidence="2">
        <name>heme</name>
        <dbReference type="ChEBI" id="CHEBI:30413"/>
    </cofactor>
</comment>
<dbReference type="Pfam" id="PF00067">
    <property type="entry name" value="p450"/>
    <property type="match status" value="1"/>
</dbReference>
<dbReference type="PANTHER" id="PTHR47950">
    <property type="entry name" value="CYTOCHROME P450, FAMILY 76, SUBFAMILY C, POLYPEPTIDE 5-RELATED"/>
    <property type="match status" value="1"/>
</dbReference>
<keyword evidence="2 3" id="KW-0349">Heme</keyword>
<dbReference type="AlphaFoldDB" id="A0A7N0ZSB9"/>
<dbReference type="Gramene" id="Kaladp0024s0615.1.v1.1">
    <property type="protein sequence ID" value="Kaladp0024s0615.1.v1.1"/>
    <property type="gene ID" value="Kaladp0024s0615.v1.1"/>
</dbReference>
<dbReference type="GO" id="GO:0004497">
    <property type="term" value="F:monooxygenase activity"/>
    <property type="evidence" value="ECO:0007669"/>
    <property type="project" value="UniProtKB-KW"/>
</dbReference>
<proteinExistence type="inferred from homology"/>
<dbReference type="FunFam" id="1.10.630.10:FF:000163">
    <property type="entry name" value="Geraniol 8-hydroxylase"/>
    <property type="match status" value="1"/>
</dbReference>
<dbReference type="PRINTS" id="PR00385">
    <property type="entry name" value="P450"/>
</dbReference>
<dbReference type="Proteomes" id="UP000594263">
    <property type="component" value="Unplaced"/>
</dbReference>
<name>A0A7N0ZSB9_KALFE</name>
<comment type="similarity">
    <text evidence="1 3">Belongs to the cytochrome P450 family.</text>
</comment>
<dbReference type="GO" id="GO:0020037">
    <property type="term" value="F:heme binding"/>
    <property type="evidence" value="ECO:0007669"/>
    <property type="project" value="InterPro"/>
</dbReference>
<evidence type="ECO:0000313" key="4">
    <source>
        <dbReference type="EnsemblPlants" id="Kaladp0024s0615.1.v1.1"/>
    </source>
</evidence>
<keyword evidence="3" id="KW-0560">Oxidoreductase</keyword>
<dbReference type="PROSITE" id="PS00086">
    <property type="entry name" value="CYTOCHROME_P450"/>
    <property type="match status" value="1"/>
</dbReference>
<evidence type="ECO:0000256" key="3">
    <source>
        <dbReference type="RuleBase" id="RU000461"/>
    </source>
</evidence>
<feature type="binding site" description="axial binding residue" evidence="2">
    <location>
        <position position="371"/>
    </location>
    <ligand>
        <name>heme</name>
        <dbReference type="ChEBI" id="CHEBI:30413"/>
    </ligand>
    <ligandPart>
        <name>Fe</name>
        <dbReference type="ChEBI" id="CHEBI:18248"/>
    </ligandPart>
</feature>
<organism evidence="4 5">
    <name type="scientific">Kalanchoe fedtschenkoi</name>
    <name type="common">Lavender scallops</name>
    <name type="synonym">South American air plant</name>
    <dbReference type="NCBI Taxonomy" id="63787"/>
    <lineage>
        <taxon>Eukaryota</taxon>
        <taxon>Viridiplantae</taxon>
        <taxon>Streptophyta</taxon>
        <taxon>Embryophyta</taxon>
        <taxon>Tracheophyta</taxon>
        <taxon>Spermatophyta</taxon>
        <taxon>Magnoliopsida</taxon>
        <taxon>eudicotyledons</taxon>
        <taxon>Gunneridae</taxon>
        <taxon>Pentapetalae</taxon>
        <taxon>Saxifragales</taxon>
        <taxon>Crassulaceae</taxon>
        <taxon>Kalanchoe</taxon>
    </lineage>
</organism>
<dbReference type="PRINTS" id="PR00463">
    <property type="entry name" value="EP450I"/>
</dbReference>
<dbReference type="GO" id="GO:0005506">
    <property type="term" value="F:iron ion binding"/>
    <property type="evidence" value="ECO:0007669"/>
    <property type="project" value="InterPro"/>
</dbReference>
<dbReference type="SUPFAM" id="SSF48264">
    <property type="entry name" value="Cytochrome P450"/>
    <property type="match status" value="1"/>
</dbReference>
<dbReference type="GO" id="GO:0016705">
    <property type="term" value="F:oxidoreductase activity, acting on paired donors, with incorporation or reduction of molecular oxygen"/>
    <property type="evidence" value="ECO:0007669"/>
    <property type="project" value="InterPro"/>
</dbReference>
<sequence>MRLKLGTIPTIVISSPHLAKQILQTHDHLFSSRYLSDTVCILNHHNVSVGFLPVCPKWRNLRKALATELFNQAKLDSGQTIRLKKLQQMVDHVGENTGKVVEVGLLAFITMINFLSNTLMSVDLTDYGSGSSREFHELVSSALELVAKPNLSNFFPVLRFLDLQGLRKANRYKLARILDIIGSFVDRREKCGAGYEDGSDGDVLSALLRKQSEYELSSEDIRHLFADLFVAGADTSSVTVEWALTELLRSPSKMAKAQSEIAAVLGKGKLVQESDIPKLPYLHAVVKETLRLHPAAPFLVPHKALADVEIDGFTVPAGSQILINVWSMGRDSRTWPDDPLLFKPERFLESGVEYKGGDFELIPFGAGRRICPGLPLAHRMVHVVLGCLIHLFEWEVENGMRVEEIDMDERFGLSVHKLVPLRVIPLPKALAG</sequence>
<evidence type="ECO:0000313" key="5">
    <source>
        <dbReference type="Proteomes" id="UP000594263"/>
    </source>
</evidence>
<dbReference type="InterPro" id="IPR017972">
    <property type="entry name" value="Cyt_P450_CS"/>
</dbReference>
<dbReference type="InterPro" id="IPR001128">
    <property type="entry name" value="Cyt_P450"/>
</dbReference>
<dbReference type="PANTHER" id="PTHR47950:SF44">
    <property type="entry name" value="CYTOCHROME P450, FAMILY 76, SUBFAMILY C, POLYPEPTIDE 5-RELATED"/>
    <property type="match status" value="1"/>
</dbReference>
<dbReference type="Gene3D" id="1.10.630.10">
    <property type="entry name" value="Cytochrome P450"/>
    <property type="match status" value="1"/>
</dbReference>
<dbReference type="InterPro" id="IPR036396">
    <property type="entry name" value="Cyt_P450_sf"/>
</dbReference>
<evidence type="ECO:0008006" key="6">
    <source>
        <dbReference type="Google" id="ProtNLM"/>
    </source>
</evidence>
<protein>
    <recommendedName>
        <fullName evidence="6">Cytochrome P450</fullName>
    </recommendedName>
</protein>
<keyword evidence="3" id="KW-0503">Monooxygenase</keyword>
<dbReference type="OMA" id="HRCSEDN"/>
<evidence type="ECO:0000256" key="2">
    <source>
        <dbReference type="PIRSR" id="PIRSR602401-1"/>
    </source>
</evidence>
<reference evidence="4" key="1">
    <citation type="submission" date="2021-01" db="UniProtKB">
        <authorList>
            <consortium name="EnsemblPlants"/>
        </authorList>
    </citation>
    <scope>IDENTIFICATION</scope>
</reference>